<dbReference type="AlphaFoldDB" id="A0A371FU21"/>
<keyword evidence="3" id="KW-1185">Reference proteome</keyword>
<evidence type="ECO:0000313" key="3">
    <source>
        <dbReference type="Proteomes" id="UP000257109"/>
    </source>
</evidence>
<dbReference type="PANTHER" id="PTHR36791">
    <property type="entry name" value="OS03G0363400 PROTEIN"/>
    <property type="match status" value="1"/>
</dbReference>
<dbReference type="Pfam" id="PF03692">
    <property type="entry name" value="CxxCxxCC"/>
    <property type="match status" value="1"/>
</dbReference>
<sequence length="183" mass="20429">MSPAITILTPPLSVAVSSAARRPRQTEKKQRQSSLGFGGDKKETKWHCVEGCGACCKLQKGPSFPSPEEIFTDPSHVQLYKSLIGPDGWCIHYEKSTRKCSIYPERPYFCRVEPEVLNSLFGVKEKNFHKEACSFCRDTIKAIYGPNSRELYNFNSSIRNSSKATAAGSQFKASSGVRFLSTY</sequence>
<dbReference type="OrthoDB" id="1876721at2759"/>
<dbReference type="EMBL" id="QJKJ01007817">
    <property type="protein sequence ID" value="RDX81835.1"/>
    <property type="molecule type" value="Genomic_DNA"/>
</dbReference>
<dbReference type="STRING" id="157652.A0A371FU21"/>
<organism evidence="2 3">
    <name type="scientific">Mucuna pruriens</name>
    <name type="common">Velvet bean</name>
    <name type="synonym">Dolichos pruriens</name>
    <dbReference type="NCBI Taxonomy" id="157652"/>
    <lineage>
        <taxon>Eukaryota</taxon>
        <taxon>Viridiplantae</taxon>
        <taxon>Streptophyta</taxon>
        <taxon>Embryophyta</taxon>
        <taxon>Tracheophyta</taxon>
        <taxon>Spermatophyta</taxon>
        <taxon>Magnoliopsida</taxon>
        <taxon>eudicotyledons</taxon>
        <taxon>Gunneridae</taxon>
        <taxon>Pentapetalae</taxon>
        <taxon>rosids</taxon>
        <taxon>fabids</taxon>
        <taxon>Fabales</taxon>
        <taxon>Fabaceae</taxon>
        <taxon>Papilionoideae</taxon>
        <taxon>50 kb inversion clade</taxon>
        <taxon>NPAAA clade</taxon>
        <taxon>indigoferoid/millettioid clade</taxon>
        <taxon>Phaseoleae</taxon>
        <taxon>Mucuna</taxon>
    </lineage>
</organism>
<comment type="caution">
    <text evidence="2">The sequence shown here is derived from an EMBL/GenBank/DDBJ whole genome shotgun (WGS) entry which is preliminary data.</text>
</comment>
<dbReference type="PANTHER" id="PTHR36791:SF2">
    <property type="entry name" value="OS03G0363400 PROTEIN"/>
    <property type="match status" value="1"/>
</dbReference>
<reference evidence="2" key="1">
    <citation type="submission" date="2018-05" db="EMBL/GenBank/DDBJ databases">
        <title>Draft genome of Mucuna pruriens seed.</title>
        <authorList>
            <person name="Nnadi N.E."/>
            <person name="Vos R."/>
            <person name="Hasami M.H."/>
            <person name="Devisetty U.K."/>
            <person name="Aguiy J.C."/>
        </authorList>
    </citation>
    <scope>NUCLEOTIDE SEQUENCE [LARGE SCALE GENOMIC DNA]</scope>
    <source>
        <strain evidence="2">JCA_2017</strain>
    </source>
</reference>
<dbReference type="Proteomes" id="UP000257109">
    <property type="component" value="Unassembled WGS sequence"/>
</dbReference>
<accession>A0A371FU21</accession>
<name>A0A371FU21_MUCPR</name>
<feature type="region of interest" description="Disordered" evidence="1">
    <location>
        <begin position="16"/>
        <end position="41"/>
    </location>
</feature>
<gene>
    <name evidence="2" type="ORF">CR513_37450</name>
</gene>
<evidence type="ECO:0000313" key="2">
    <source>
        <dbReference type="EMBL" id="RDX81835.1"/>
    </source>
</evidence>
<evidence type="ECO:0008006" key="4">
    <source>
        <dbReference type="Google" id="ProtNLM"/>
    </source>
</evidence>
<protein>
    <recommendedName>
        <fullName evidence="4">YkgJ family cysteine cluster protein</fullName>
    </recommendedName>
</protein>
<feature type="non-terminal residue" evidence="2">
    <location>
        <position position="1"/>
    </location>
</feature>
<proteinExistence type="predicted"/>
<evidence type="ECO:0000256" key="1">
    <source>
        <dbReference type="SAM" id="MobiDB-lite"/>
    </source>
</evidence>
<dbReference type="InterPro" id="IPR005358">
    <property type="entry name" value="Puta_zinc/iron-chelating_dom"/>
</dbReference>